<dbReference type="OrthoDB" id="5430072at2"/>
<keyword evidence="2 3" id="KW-0802">TPR repeat</keyword>
<comment type="caution">
    <text evidence="4">The sequence shown here is derived from an EMBL/GenBank/DDBJ whole genome shotgun (WGS) entry which is preliminary data.</text>
</comment>
<dbReference type="GO" id="GO:0006401">
    <property type="term" value="P:RNA catabolic process"/>
    <property type="evidence" value="ECO:0007669"/>
    <property type="project" value="InterPro"/>
</dbReference>
<gene>
    <name evidence="4" type="ORF">DBT_0167</name>
</gene>
<feature type="repeat" description="TPR" evidence="3">
    <location>
        <begin position="400"/>
        <end position="433"/>
    </location>
</feature>
<dbReference type="STRING" id="1156395.DBT_0167"/>
<accession>A0A1B9F8W1</accession>
<protein>
    <submittedName>
        <fullName evidence="4">Diguanylate cyclase</fullName>
    </submittedName>
</protein>
<dbReference type="InterPro" id="IPR011990">
    <property type="entry name" value="TPR-like_helical_dom_sf"/>
</dbReference>
<reference evidence="4 5" key="1">
    <citation type="submission" date="2016-06" db="EMBL/GenBank/DDBJ databases">
        <title>Respiratory ammonification of nitrate coupled to the oxidation of elemental sulfur in deep-sea autotrophic thermophilic bacteria.</title>
        <authorList>
            <person name="Slobodkina G.B."/>
            <person name="Mardanov A.V."/>
            <person name="Ravin N.V."/>
            <person name="Frolova A.A."/>
            <person name="Viryasiv M.B."/>
            <person name="Chernyh N.A."/>
            <person name="Bonch-Osmolovskaya E.A."/>
            <person name="Slobodkin A.I."/>
        </authorList>
    </citation>
    <scope>NUCLEOTIDE SEQUENCE [LARGE SCALE GENOMIC DNA]</scope>
    <source>
        <strain evidence="4 5">S69</strain>
    </source>
</reference>
<keyword evidence="1" id="KW-0677">Repeat</keyword>
<dbReference type="Pfam" id="PF13181">
    <property type="entry name" value="TPR_8"/>
    <property type="match status" value="1"/>
</dbReference>
<dbReference type="AlphaFoldDB" id="A0A1B9F8W1"/>
<sequence length="598" mass="68735">MMLQQSDLWRLGPEILKELWQSFSFKEGAWYQFEDLEVVVQESFPRTSYKRAYENLLEGRPVWDRVNNTVWVPVGQFNGSNLVGVLTLKGVERTVSPEEDSRWLPVLSQLVDNLYMNKKQKSIQTNHGEVPLYLKLWLWALRRGEHEKIFPFILYVSGTDVRSIKLSKIFKEINYLGGNDHEAWWAVSGSQDKGALYFEKLSKAGAKRAFLFEIEVFLSEERSIDEEFSRLNKISKRLALRMLSTFGIDDLLKRSGIGDDVEFLNALEKLSRLRGYSRIYGVYGPGFRDEDKDGLRSIFRGESVFFFLKEDGPSRNSLNDVDEANVFFETSKETLFKIKVNIFQALFWTALHGSLLKEGSFFQTDSVTFQLAGDECFALGDLKAAQYYYKKTVRLNEQNVEAWNSLGVCYARLGRKKMAERAFEEAIKRAPSDCMGYYNLGEIFLTRGEIEKAIEVLARAHELCRDEEAISTRYLEALIENYDDSEASRLLSEIKANLNNTKIPFRIERALARAEFLLGDLKAASVRARRVLSSRSTDPEALFIVAFALFALEGEKDAAYKLLRPIKLSNFSSNRMRSKYIDFLRIDVLPSQKGGDLK</sequence>
<keyword evidence="5" id="KW-1185">Reference proteome</keyword>
<evidence type="ECO:0000313" key="5">
    <source>
        <dbReference type="Proteomes" id="UP000093080"/>
    </source>
</evidence>
<organism evidence="4 5">
    <name type="scientific">Dissulfuribacter thermophilus</name>
    <dbReference type="NCBI Taxonomy" id="1156395"/>
    <lineage>
        <taxon>Bacteria</taxon>
        <taxon>Pseudomonadati</taxon>
        <taxon>Thermodesulfobacteriota</taxon>
        <taxon>Dissulfuribacteria</taxon>
        <taxon>Dissulfuribacterales</taxon>
        <taxon>Dissulfuribacteraceae</taxon>
        <taxon>Dissulfuribacter</taxon>
    </lineage>
</organism>
<dbReference type="Pfam" id="PF00515">
    <property type="entry name" value="TPR_1"/>
    <property type="match status" value="1"/>
</dbReference>
<dbReference type="PANTHER" id="PTHR15704">
    <property type="entry name" value="SUPERKILLER 3 PROTEIN-RELATED"/>
    <property type="match status" value="1"/>
</dbReference>
<dbReference type="RefSeq" id="WP_067615471.1">
    <property type="nucleotide sequence ID" value="NZ_MAGO01000001.1"/>
</dbReference>
<feature type="repeat" description="TPR" evidence="3">
    <location>
        <begin position="434"/>
        <end position="467"/>
    </location>
</feature>
<name>A0A1B9F8W1_9BACT</name>
<dbReference type="Proteomes" id="UP000093080">
    <property type="component" value="Unassembled WGS sequence"/>
</dbReference>
<dbReference type="PANTHER" id="PTHR15704:SF7">
    <property type="entry name" value="SUPERKILLER COMPLEX PROTEIN 3"/>
    <property type="match status" value="1"/>
</dbReference>
<dbReference type="PROSITE" id="PS50005">
    <property type="entry name" value="TPR"/>
    <property type="match status" value="2"/>
</dbReference>
<dbReference type="EMBL" id="MAGO01000001">
    <property type="protein sequence ID" value="OCC16350.1"/>
    <property type="molecule type" value="Genomic_DNA"/>
</dbReference>
<dbReference type="SMART" id="SM00028">
    <property type="entry name" value="TPR"/>
    <property type="match status" value="3"/>
</dbReference>
<proteinExistence type="predicted"/>
<evidence type="ECO:0000256" key="1">
    <source>
        <dbReference type="ARBA" id="ARBA00022737"/>
    </source>
</evidence>
<evidence type="ECO:0000256" key="3">
    <source>
        <dbReference type="PROSITE-ProRule" id="PRU00339"/>
    </source>
</evidence>
<dbReference type="Gene3D" id="1.25.40.10">
    <property type="entry name" value="Tetratricopeptide repeat domain"/>
    <property type="match status" value="1"/>
</dbReference>
<dbReference type="GO" id="GO:0055087">
    <property type="term" value="C:Ski complex"/>
    <property type="evidence" value="ECO:0007669"/>
    <property type="project" value="InterPro"/>
</dbReference>
<evidence type="ECO:0000313" key="4">
    <source>
        <dbReference type="EMBL" id="OCC16350.1"/>
    </source>
</evidence>
<dbReference type="InterPro" id="IPR039226">
    <property type="entry name" value="Ski3/TTC37"/>
</dbReference>
<evidence type="ECO:0000256" key="2">
    <source>
        <dbReference type="ARBA" id="ARBA00022803"/>
    </source>
</evidence>
<dbReference type="InterPro" id="IPR019734">
    <property type="entry name" value="TPR_rpt"/>
</dbReference>
<dbReference type="SUPFAM" id="SSF48452">
    <property type="entry name" value="TPR-like"/>
    <property type="match status" value="1"/>
</dbReference>